<evidence type="ECO:0000313" key="4">
    <source>
        <dbReference type="EMBL" id="KAF2453949.1"/>
    </source>
</evidence>
<dbReference type="OrthoDB" id="9975114at2759"/>
<dbReference type="InterPro" id="IPR020189">
    <property type="entry name" value="IF5A_C"/>
</dbReference>
<feature type="region of interest" description="Disordered" evidence="1">
    <location>
        <begin position="179"/>
        <end position="206"/>
    </location>
</feature>
<evidence type="ECO:0000256" key="1">
    <source>
        <dbReference type="SAM" id="MobiDB-lite"/>
    </source>
</evidence>
<reference evidence="4" key="1">
    <citation type="journal article" date="2020" name="Stud. Mycol.">
        <title>101 Dothideomycetes genomes: a test case for predicting lifestyles and emergence of pathogens.</title>
        <authorList>
            <person name="Haridas S."/>
            <person name="Albert R."/>
            <person name="Binder M."/>
            <person name="Bloem J."/>
            <person name="Labutti K."/>
            <person name="Salamov A."/>
            <person name="Andreopoulos B."/>
            <person name="Baker S."/>
            <person name="Barry K."/>
            <person name="Bills G."/>
            <person name="Bluhm B."/>
            <person name="Cannon C."/>
            <person name="Castanera R."/>
            <person name="Culley D."/>
            <person name="Daum C."/>
            <person name="Ezra D."/>
            <person name="Gonzalez J."/>
            <person name="Henrissat B."/>
            <person name="Kuo A."/>
            <person name="Liang C."/>
            <person name="Lipzen A."/>
            <person name="Lutzoni F."/>
            <person name="Magnuson J."/>
            <person name="Mondo S."/>
            <person name="Nolan M."/>
            <person name="Ohm R."/>
            <person name="Pangilinan J."/>
            <person name="Park H.-J."/>
            <person name="Ramirez L."/>
            <person name="Alfaro M."/>
            <person name="Sun H."/>
            <person name="Tritt A."/>
            <person name="Yoshinaga Y."/>
            <person name="Zwiers L.-H."/>
            <person name="Turgeon B."/>
            <person name="Goodwin S."/>
            <person name="Spatafora J."/>
            <person name="Crous P."/>
            <person name="Grigoriev I."/>
        </authorList>
    </citation>
    <scope>NUCLEOTIDE SEQUENCE</scope>
    <source>
        <strain evidence="4">ATCC 16933</strain>
    </source>
</reference>
<dbReference type="InterPro" id="IPR012340">
    <property type="entry name" value="NA-bd_OB-fold"/>
</dbReference>
<dbReference type="InterPro" id="IPR014722">
    <property type="entry name" value="Rib_uL2_dom2"/>
</dbReference>
<dbReference type="GO" id="GO:0003746">
    <property type="term" value="F:translation elongation factor activity"/>
    <property type="evidence" value="ECO:0007669"/>
    <property type="project" value="InterPro"/>
</dbReference>
<evidence type="ECO:0000259" key="2">
    <source>
        <dbReference type="Pfam" id="PF01287"/>
    </source>
</evidence>
<dbReference type="InterPro" id="IPR048670">
    <property type="entry name" value="IF5A-like_N"/>
</dbReference>
<dbReference type="PANTHER" id="PTHR11673">
    <property type="entry name" value="TRANSLATION INITIATION FACTOR 5A FAMILY MEMBER"/>
    <property type="match status" value="1"/>
</dbReference>
<protein>
    <submittedName>
        <fullName evidence="4">Uncharacterized protein</fullName>
    </submittedName>
</protein>
<dbReference type="GO" id="GO:0003723">
    <property type="term" value="F:RNA binding"/>
    <property type="evidence" value="ECO:0007669"/>
    <property type="project" value="InterPro"/>
</dbReference>
<feature type="domain" description="Translation initiation factor 5A-like N-terminal" evidence="3">
    <location>
        <begin position="285"/>
        <end position="338"/>
    </location>
</feature>
<feature type="domain" description="Translation initiation factor 5A C-terminal" evidence="2">
    <location>
        <begin position="358"/>
        <end position="424"/>
    </location>
</feature>
<dbReference type="Gene3D" id="2.40.50.140">
    <property type="entry name" value="Nucleic acid-binding proteins"/>
    <property type="match status" value="1"/>
</dbReference>
<proteinExistence type="predicted"/>
<dbReference type="Gene3D" id="2.30.30.30">
    <property type="match status" value="1"/>
</dbReference>
<dbReference type="CDD" id="cd04469">
    <property type="entry name" value="S1_Hex1"/>
    <property type="match status" value="1"/>
</dbReference>
<feature type="region of interest" description="Disordered" evidence="1">
    <location>
        <begin position="36"/>
        <end position="74"/>
    </location>
</feature>
<dbReference type="SUPFAM" id="SSF50249">
    <property type="entry name" value="Nucleic acid-binding proteins"/>
    <property type="match status" value="1"/>
</dbReference>
<evidence type="ECO:0000259" key="3">
    <source>
        <dbReference type="Pfam" id="PF21485"/>
    </source>
</evidence>
<dbReference type="AlphaFoldDB" id="A0A6A6NQH4"/>
<dbReference type="InterPro" id="IPR008991">
    <property type="entry name" value="Translation_prot_SH3-like_sf"/>
</dbReference>
<dbReference type="Pfam" id="PF21485">
    <property type="entry name" value="IF5A-like_N"/>
    <property type="match status" value="1"/>
</dbReference>
<dbReference type="Proteomes" id="UP000799766">
    <property type="component" value="Unassembled WGS sequence"/>
</dbReference>
<evidence type="ECO:0000313" key="5">
    <source>
        <dbReference type="Proteomes" id="UP000799766"/>
    </source>
</evidence>
<dbReference type="SUPFAM" id="SSF50104">
    <property type="entry name" value="Translation proteins SH3-like domain"/>
    <property type="match status" value="1"/>
</dbReference>
<dbReference type="GO" id="GO:0045901">
    <property type="term" value="P:positive regulation of translational elongation"/>
    <property type="evidence" value="ECO:0007669"/>
    <property type="project" value="InterPro"/>
</dbReference>
<keyword evidence="5" id="KW-1185">Reference proteome</keyword>
<accession>A0A6A6NQH4</accession>
<dbReference type="InterPro" id="IPR001884">
    <property type="entry name" value="IF5A-like"/>
</dbReference>
<feature type="compositionally biased region" description="Basic and acidic residues" evidence="1">
    <location>
        <begin position="61"/>
        <end position="74"/>
    </location>
</feature>
<sequence>LDFEARVPIPFSVFPSSYRSDAVTAESTHVKVEAEADLPEQASRVGREGHETRYSAAFSPSRKDQGHRRYEEEEEVRVYEQDRIRRPGRTEEDIRVSYREEQPRDRVSYVESRDRFDREYPTVHGPATHYAESQVDRTEREFRERTSPIVAGATVSEGRFGGQEYAAEYQPRYGQRAQEFETRTSRGPAATEVRVEETRTTVDPPKKRKFDMGYYDEDGNYHSFRRGLHRAADRILHPIHGPHHHKHHHSDDREEVVIKETVSAPSVPRAPDRAPTFDVRAMPPNTITIPCHHIRIGDLVILQGRPCQVIRITTSSQTGQHRYLGVDLFTKQLHEESSFISHPSPSVVVQNMLGPVFKQYRVLDVREDGRVVCMTETGDIKQSIPVLDQSNLFDRLTEAFDNGRGSIRVLVLSDEGRELAVDYKIVHGSRL</sequence>
<dbReference type="Pfam" id="PF01287">
    <property type="entry name" value="eIF-5a"/>
    <property type="match status" value="1"/>
</dbReference>
<organism evidence="4 5">
    <name type="scientific">Lineolata rhizophorae</name>
    <dbReference type="NCBI Taxonomy" id="578093"/>
    <lineage>
        <taxon>Eukaryota</taxon>
        <taxon>Fungi</taxon>
        <taxon>Dikarya</taxon>
        <taxon>Ascomycota</taxon>
        <taxon>Pezizomycotina</taxon>
        <taxon>Dothideomycetes</taxon>
        <taxon>Dothideomycetes incertae sedis</taxon>
        <taxon>Lineolatales</taxon>
        <taxon>Lineolataceae</taxon>
        <taxon>Lineolata</taxon>
    </lineage>
</organism>
<dbReference type="InterPro" id="IPR037318">
    <property type="entry name" value="Hex1_S1"/>
</dbReference>
<feature type="non-terminal residue" evidence="4">
    <location>
        <position position="1"/>
    </location>
</feature>
<dbReference type="GO" id="GO:0045905">
    <property type="term" value="P:positive regulation of translational termination"/>
    <property type="evidence" value="ECO:0007669"/>
    <property type="project" value="InterPro"/>
</dbReference>
<name>A0A6A6NQH4_9PEZI</name>
<dbReference type="GO" id="GO:0043022">
    <property type="term" value="F:ribosome binding"/>
    <property type="evidence" value="ECO:0007669"/>
    <property type="project" value="InterPro"/>
</dbReference>
<gene>
    <name evidence="4" type="ORF">BDY21DRAFT_292160</name>
</gene>
<dbReference type="EMBL" id="MU001694">
    <property type="protein sequence ID" value="KAF2453949.1"/>
    <property type="molecule type" value="Genomic_DNA"/>
</dbReference>